<sequence>MKTITMRRTPLACMLAATLSLGAGSAWAKLTAEEAARLGADLTPVGAEKAGNADGSIPAWDGGLTTPPAGWSADKGYIDPFPQDKPQLVITAANAEQYKDRLTPGTLALLKKYDNFKMPIYQTRRTAALPTEVTDKAKAQSTQVELQGFGVSNLADSNIPFPIPKNGLEAIWNHLVRYMGGGFDRTYHWFPVRSGGDSYKVGFREYRIYNQNMDRGDNNRLFNILGYFLEPATLQGTVYLVKEPVDQVAEARSAWIYNSGARRVRRAPDLAYDNVSDGTESMRVTDQYDGYNGAPDRYEWKLVGKKELYVPYNAYKLSDKSLKYSSILQKGTINSDLMRYELHRAWVVEGTLKTGQKHIYGKRVMFLDEDSWTVLEEDAYDTRGQLWRVGVHPLIQFYDVKLPWYRANIWHDLSNGNYLVGGLDNEVKQPWKFGVKGRQAEFQPDALRRAGH</sequence>
<dbReference type="OrthoDB" id="6751304at2"/>
<keyword evidence="3" id="KW-1185">Reference proteome</keyword>
<feature type="chain" id="PRO_5017205851" description="Outer membrane lipoprotein-sorting protein" evidence="1">
    <location>
        <begin position="29"/>
        <end position="452"/>
    </location>
</feature>
<dbReference type="RefSeq" id="WP_084310637.1">
    <property type="nucleotide sequence ID" value="NZ_FNIJ01000005.1"/>
</dbReference>
<proteinExistence type="predicted"/>
<evidence type="ECO:0008006" key="4">
    <source>
        <dbReference type="Google" id="ProtNLM"/>
    </source>
</evidence>
<protein>
    <recommendedName>
        <fullName evidence="4">Outer membrane lipoprotein-sorting protein</fullName>
    </recommendedName>
</protein>
<dbReference type="AlphaFoldDB" id="A0A1H0EA55"/>
<accession>A0A1H0EA55</accession>
<reference evidence="3" key="1">
    <citation type="submission" date="2016-10" db="EMBL/GenBank/DDBJ databases">
        <authorList>
            <person name="Varghese N."/>
            <person name="Submissions S."/>
        </authorList>
    </citation>
    <scope>NUCLEOTIDE SEQUENCE [LARGE SCALE GENOMIC DNA]</scope>
    <source>
        <strain evidence="3">JCM 21621</strain>
    </source>
</reference>
<dbReference type="STRING" id="198616.SAMN05216193_105100"/>
<keyword evidence="1" id="KW-0732">Signal</keyword>
<dbReference type="Pfam" id="PF07044">
    <property type="entry name" value="DUF1329"/>
    <property type="match status" value="1"/>
</dbReference>
<dbReference type="InterPro" id="IPR010752">
    <property type="entry name" value="DUF1329"/>
</dbReference>
<dbReference type="Proteomes" id="UP000242957">
    <property type="component" value="Unassembled WGS sequence"/>
</dbReference>
<dbReference type="Gene3D" id="2.50.20.10">
    <property type="entry name" value="Lipoprotein localisation LolA/LolB/LppX"/>
    <property type="match status" value="1"/>
</dbReference>
<name>A0A1H0EA55_9PSED</name>
<dbReference type="EMBL" id="FNIJ01000005">
    <property type="protein sequence ID" value="SDN79304.1"/>
    <property type="molecule type" value="Genomic_DNA"/>
</dbReference>
<evidence type="ECO:0000313" key="2">
    <source>
        <dbReference type="EMBL" id="SDN79304.1"/>
    </source>
</evidence>
<gene>
    <name evidence="2" type="ORF">SAMN05216193_105100</name>
</gene>
<evidence type="ECO:0000313" key="3">
    <source>
        <dbReference type="Proteomes" id="UP000242957"/>
    </source>
</evidence>
<feature type="signal peptide" evidence="1">
    <location>
        <begin position="1"/>
        <end position="28"/>
    </location>
</feature>
<dbReference type="CDD" id="cd16329">
    <property type="entry name" value="LolA_like"/>
    <property type="match status" value="1"/>
</dbReference>
<evidence type="ECO:0000256" key="1">
    <source>
        <dbReference type="SAM" id="SignalP"/>
    </source>
</evidence>
<organism evidence="2 3">
    <name type="scientific">Pseudomonas jinjuensis</name>
    <dbReference type="NCBI Taxonomy" id="198616"/>
    <lineage>
        <taxon>Bacteria</taxon>
        <taxon>Pseudomonadati</taxon>
        <taxon>Pseudomonadota</taxon>
        <taxon>Gammaproteobacteria</taxon>
        <taxon>Pseudomonadales</taxon>
        <taxon>Pseudomonadaceae</taxon>
        <taxon>Pseudomonas</taxon>
    </lineage>
</organism>